<organism evidence="3 4">
    <name type="scientific">Sulfidibacter corallicola</name>
    <dbReference type="NCBI Taxonomy" id="2818388"/>
    <lineage>
        <taxon>Bacteria</taxon>
        <taxon>Pseudomonadati</taxon>
        <taxon>Acidobacteriota</taxon>
        <taxon>Holophagae</taxon>
        <taxon>Acanthopleuribacterales</taxon>
        <taxon>Acanthopleuribacteraceae</taxon>
        <taxon>Sulfidibacter</taxon>
    </lineage>
</organism>
<evidence type="ECO:0000313" key="4">
    <source>
        <dbReference type="Proteomes" id="UP000663929"/>
    </source>
</evidence>
<dbReference type="PROSITE" id="PS50889">
    <property type="entry name" value="S4"/>
    <property type="match status" value="1"/>
</dbReference>
<evidence type="ECO:0000256" key="1">
    <source>
        <dbReference type="PROSITE-ProRule" id="PRU00182"/>
    </source>
</evidence>
<dbReference type="SMART" id="SM00240">
    <property type="entry name" value="FHA"/>
    <property type="match status" value="1"/>
</dbReference>
<dbReference type="Gene3D" id="2.60.200.20">
    <property type="match status" value="1"/>
</dbReference>
<dbReference type="CDD" id="cd00060">
    <property type="entry name" value="FHA"/>
    <property type="match status" value="1"/>
</dbReference>
<dbReference type="InterPro" id="IPR000253">
    <property type="entry name" value="FHA_dom"/>
</dbReference>
<dbReference type="KEGG" id="scor:J3U87_30310"/>
<protein>
    <submittedName>
        <fullName evidence="3">FHA domain-containing protein</fullName>
    </submittedName>
</protein>
<dbReference type="AlphaFoldDB" id="A0A8A4TK89"/>
<dbReference type="PROSITE" id="PS50006">
    <property type="entry name" value="FHA_DOMAIN"/>
    <property type="match status" value="1"/>
</dbReference>
<dbReference type="Pfam" id="PF00498">
    <property type="entry name" value="FHA"/>
    <property type="match status" value="1"/>
</dbReference>
<reference evidence="3" key="1">
    <citation type="submission" date="2021-03" db="EMBL/GenBank/DDBJ databases">
        <title>Acanthopleuribacteraceae sp. M133.</title>
        <authorList>
            <person name="Wang G."/>
        </authorList>
    </citation>
    <scope>NUCLEOTIDE SEQUENCE</scope>
    <source>
        <strain evidence="3">M133</strain>
    </source>
</reference>
<dbReference type="InterPro" id="IPR008984">
    <property type="entry name" value="SMAD_FHA_dom_sf"/>
</dbReference>
<accession>A0A8A4TK89</accession>
<evidence type="ECO:0000313" key="3">
    <source>
        <dbReference type="EMBL" id="QTD49897.1"/>
    </source>
</evidence>
<keyword evidence="1" id="KW-0694">RNA-binding</keyword>
<sequence>MPRLDFYNYDDLTLFVRIKLTDRSLLIGRSSDCHVQLPNEKVSRIHATILVMPEERYSLKDCSANGTRVNGAIVEGETELNPGDRIYIENYIIIYQPKDAPVEDLTEDRTLRG</sequence>
<evidence type="ECO:0000259" key="2">
    <source>
        <dbReference type="PROSITE" id="PS50006"/>
    </source>
</evidence>
<gene>
    <name evidence="3" type="ORF">J3U87_30310</name>
</gene>
<feature type="domain" description="FHA" evidence="2">
    <location>
        <begin position="25"/>
        <end position="74"/>
    </location>
</feature>
<proteinExistence type="predicted"/>
<dbReference type="SUPFAM" id="SSF49879">
    <property type="entry name" value="SMAD/FHA domain"/>
    <property type="match status" value="1"/>
</dbReference>
<keyword evidence="4" id="KW-1185">Reference proteome</keyword>
<dbReference type="EMBL" id="CP071793">
    <property type="protein sequence ID" value="QTD49897.1"/>
    <property type="molecule type" value="Genomic_DNA"/>
</dbReference>
<dbReference type="GO" id="GO:0003723">
    <property type="term" value="F:RNA binding"/>
    <property type="evidence" value="ECO:0007669"/>
    <property type="project" value="UniProtKB-KW"/>
</dbReference>
<name>A0A8A4TK89_SULCO</name>
<dbReference type="RefSeq" id="WP_237379528.1">
    <property type="nucleotide sequence ID" value="NZ_CP071793.1"/>
</dbReference>
<dbReference type="Proteomes" id="UP000663929">
    <property type="component" value="Chromosome"/>
</dbReference>